<dbReference type="Proteomes" id="UP000744980">
    <property type="component" value="Unassembled WGS sequence"/>
</dbReference>
<evidence type="ECO:0008006" key="4">
    <source>
        <dbReference type="Google" id="ProtNLM"/>
    </source>
</evidence>
<gene>
    <name evidence="2" type="ORF">GFB56_05460</name>
</gene>
<organism evidence="2 3">
    <name type="scientific">Ensifer canadensis</name>
    <dbReference type="NCBI Taxonomy" id="555315"/>
    <lineage>
        <taxon>Bacteria</taxon>
        <taxon>Pseudomonadati</taxon>
        <taxon>Pseudomonadota</taxon>
        <taxon>Alphaproteobacteria</taxon>
        <taxon>Hyphomicrobiales</taxon>
        <taxon>Rhizobiaceae</taxon>
        <taxon>Sinorhizobium/Ensifer group</taxon>
        <taxon>Ensifer</taxon>
    </lineage>
</organism>
<dbReference type="RefSeq" id="WP_203527365.1">
    <property type="nucleotide sequence ID" value="NZ_CP083370.1"/>
</dbReference>
<protein>
    <recommendedName>
        <fullName evidence="4">Tat pathway signal sequence domain protein</fullName>
    </recommendedName>
</protein>
<reference evidence="2 3" key="1">
    <citation type="submission" date="2020-01" db="EMBL/GenBank/DDBJ databases">
        <title>Draft genome assembly of Ensifer adhaerens T173.</title>
        <authorList>
            <person name="Craig J.E."/>
            <person name="Stinchcombe J.R."/>
        </authorList>
    </citation>
    <scope>NUCLEOTIDE SEQUENCE [LARGE SCALE GENOMIC DNA]</scope>
    <source>
        <strain evidence="2 3">T173</strain>
    </source>
</reference>
<keyword evidence="3" id="KW-1185">Reference proteome</keyword>
<feature type="chain" id="PRO_5043554259" description="Tat pathway signal sequence domain protein" evidence="1">
    <location>
        <begin position="26"/>
        <end position="221"/>
    </location>
</feature>
<evidence type="ECO:0000313" key="2">
    <source>
        <dbReference type="EMBL" id="MBM3090260.1"/>
    </source>
</evidence>
<dbReference type="InterPro" id="IPR006311">
    <property type="entry name" value="TAT_signal"/>
</dbReference>
<dbReference type="AlphaFoldDB" id="A0AAW4FKN5"/>
<proteinExistence type="predicted"/>
<evidence type="ECO:0000256" key="1">
    <source>
        <dbReference type="SAM" id="SignalP"/>
    </source>
</evidence>
<accession>A0AAW4FKN5</accession>
<comment type="caution">
    <text evidence="2">The sequence shown here is derived from an EMBL/GenBank/DDBJ whole genome shotgun (WGS) entry which is preliminary data.</text>
</comment>
<keyword evidence="1" id="KW-0732">Signal</keyword>
<dbReference type="EMBL" id="WXFA01000002">
    <property type="protein sequence ID" value="MBM3090260.1"/>
    <property type="molecule type" value="Genomic_DNA"/>
</dbReference>
<name>A0AAW4FKN5_9HYPH</name>
<feature type="signal peptide" evidence="1">
    <location>
        <begin position="1"/>
        <end position="25"/>
    </location>
</feature>
<sequence length="221" mass="24524">MRNALSRRALLATPLLASTCAAAHASAPAPAKVTDELAWMIDTYAEIAAARKVVVDEIERIIAIPDQPFAAEVLLKEVMSHGEDYPADRRGKVFFREASIERFFANARHDLSWGVEKTPYCARVDADRDKALALFRARREERARFQAESGLDALDEQDAALFGKLGEIEKWLRAYACRSLADVVAIATFAEIWLADDGVDIEVRSDLLRAISAFAVATEER</sequence>
<dbReference type="PROSITE" id="PS51318">
    <property type="entry name" value="TAT"/>
    <property type="match status" value="1"/>
</dbReference>
<evidence type="ECO:0000313" key="3">
    <source>
        <dbReference type="Proteomes" id="UP000744980"/>
    </source>
</evidence>